<keyword evidence="2" id="KW-1185">Reference proteome</keyword>
<evidence type="ECO:0000313" key="2">
    <source>
        <dbReference type="Proteomes" id="UP000317703"/>
    </source>
</evidence>
<evidence type="ECO:0000313" key="1">
    <source>
        <dbReference type="EMBL" id="QDJ96895.1"/>
    </source>
</evidence>
<evidence type="ECO:0008006" key="3">
    <source>
        <dbReference type="Google" id="ProtNLM"/>
    </source>
</evidence>
<name>A0A514TV38_9CAUD</name>
<dbReference type="EMBL" id="MN032614">
    <property type="protein sequence ID" value="QDJ96895.1"/>
    <property type="molecule type" value="Genomic_DNA"/>
</dbReference>
<protein>
    <recommendedName>
        <fullName evidence="3">Virion structural protein</fullName>
    </recommendedName>
</protein>
<proteinExistence type="predicted"/>
<sequence length="862" mass="96633">MKDLNIVNIDYTGSNSAYRKEDLVDTSTLSGFWIVPEEAPFYTDSLRILNGGTFLTKGDDYEPVEPVTDLTELTGKSVSLYIELKPHLVNNKHNLVVIYQKVGSPVISRKVLLKLFEDMGVSGGIVDFNKNVVNVPDTVPSAHHLMDMSSSEEMIGFGGLVELFKHFTADERSKYSAVDGLLEQTQQDIFTQLNLQHKVRKDQLFAHIQNYLNPHGLKPSDVELGNLSNFSTAHPQQDLDGERSDLYSTPYGLRRVIEETEPDTDPWVLQNELPMSFYGTGIYLPPPIFSGVVESTTEYQNGVFVKEANGWIIGLVKRVYGGARGLYYIYNDKLINRYNKDKFRHSNEKYTHSHFTTVGLTPDAVLSGSGDEFLIALDSIAKRGFITYSQSSLDPRKHKYKEIDFTLIRNATGAEDFIANSHFAKIGDYIYLFVNTNQVSEEQALGNYVPAGTGEDDRSRNWTTKVFRFPVSEVSSASSSIVPTLVTLNYDNVDRVRRTNQNRFNLCNHVKGDGTKLLSSLVNYSGPVTNSVLGKRRSYFIVENPNNKTQARVRILAPHFCNTGQGGKYFVIVVDYLFDTVTNTLTLDPNWVKPTLDVVNNTFTNLNEQQYLKEIALGSLESFCLNGDEMTNSWVVGFGPITVTSSQGIRDRMKKIIDNAINACWPNSIFEPKLDLDVIPPFSVVYLQSNHWDNHLRDYESMGLPVNQLNDIDDLNSFSEVMVVDKTDEGIPIPSYPWVLRVGADMEVVFNGISVKAKQTMFNLSGIATVYKNTVFYLYCMLNGSTATYEITKHPRFTSGTQLLVAKVTTNETGINGIERYSAVAISGFPFTRVRETGIPATEGLLSVPGEYQFLKASELIN</sequence>
<dbReference type="Proteomes" id="UP000317703">
    <property type="component" value="Segment"/>
</dbReference>
<organism evidence="1 2">
    <name type="scientific">Aeromonas phage PS1</name>
    <dbReference type="NCBI Taxonomy" id="2591406"/>
    <lineage>
        <taxon>Viruses</taxon>
        <taxon>Duplodnaviria</taxon>
        <taxon>Heunggongvirae</taxon>
        <taxon>Uroviricota</taxon>
        <taxon>Caudoviricetes</taxon>
        <taxon>Chimalliviridae</taxon>
        <taxon>Ferozepurvirus</taxon>
        <taxon>Ferozepurvirus PS1</taxon>
    </lineage>
</organism>
<reference evidence="1" key="1">
    <citation type="submission" date="2019-06" db="EMBL/GenBank/DDBJ databases">
        <title>Complete genome sequence of Aeromonas hydrophila bacteriophage PS1.</title>
        <authorList>
            <person name="Rai S."/>
            <person name="Tyagi A."/>
            <person name="Kumar N."/>
            <person name="Singh N."/>
        </authorList>
    </citation>
    <scope>NUCLEOTIDE SEQUENCE [LARGE SCALE GENOMIC DNA]</scope>
</reference>
<accession>A0A514TV38</accession>
<gene>
    <name evidence="1" type="ORF">PS1_0136</name>
</gene>